<gene>
    <name evidence="6" type="primary">gb16808</name>
    <name evidence="5" type="synonym">gb16750</name>
    <name evidence="5" type="ORF">PR202_gb16750</name>
    <name evidence="6" type="ORF">PR202_gb16808</name>
</gene>
<evidence type="ECO:0000313" key="6">
    <source>
        <dbReference type="EMBL" id="GJN28658.1"/>
    </source>
</evidence>
<dbReference type="Proteomes" id="UP001054889">
    <property type="component" value="Unassembled WGS sequence"/>
</dbReference>
<dbReference type="Gene3D" id="2.40.480.10">
    <property type="entry name" value="Allene oxide cyclase-like"/>
    <property type="match status" value="1"/>
</dbReference>
<comment type="subcellular location">
    <subcellularLocation>
        <location evidence="4">Secreted</location>
        <location evidence="4">Extracellular space</location>
        <location evidence="4">Apoplast</location>
    </subcellularLocation>
</comment>
<dbReference type="InterPro" id="IPR044859">
    <property type="entry name" value="Allene_oxi_cyc_Dirigent"/>
</dbReference>
<reference evidence="6" key="2">
    <citation type="submission" date="2021-12" db="EMBL/GenBank/DDBJ databases">
        <title>Resequencing data analysis of finger millet.</title>
        <authorList>
            <person name="Hatakeyama M."/>
            <person name="Aluri S."/>
            <person name="Balachadran M.T."/>
            <person name="Sivarajan S.R."/>
            <person name="Poveda L."/>
            <person name="Shimizu-Inatsugi R."/>
            <person name="Schlapbach R."/>
            <person name="Sreeman S.M."/>
            <person name="Shimizu K.K."/>
        </authorList>
    </citation>
    <scope>NUCLEOTIDE SEQUENCE</scope>
</reference>
<dbReference type="GO" id="GO:0009699">
    <property type="term" value="P:phenylpropanoid biosynthetic process"/>
    <property type="evidence" value="ECO:0007669"/>
    <property type="project" value="UniProtKB-ARBA"/>
</dbReference>
<evidence type="ECO:0000256" key="4">
    <source>
        <dbReference type="RuleBase" id="RU363099"/>
    </source>
</evidence>
<comment type="similarity">
    <text evidence="1 4">Belongs to the plant dirigent protein family.</text>
</comment>
<dbReference type="PANTHER" id="PTHR21495">
    <property type="entry name" value="NUCLEOPORIN-RELATED"/>
    <property type="match status" value="1"/>
</dbReference>
<name>A0AAV5F1W2_ELECO</name>
<reference evidence="6" key="1">
    <citation type="journal article" date="2018" name="DNA Res.">
        <title>Multiple hybrid de novo genome assembly of finger millet, an orphan allotetraploid crop.</title>
        <authorList>
            <person name="Hatakeyama M."/>
            <person name="Aluri S."/>
            <person name="Balachadran M.T."/>
            <person name="Sivarajan S.R."/>
            <person name="Patrignani A."/>
            <person name="Gruter S."/>
            <person name="Poveda L."/>
            <person name="Shimizu-Inatsugi R."/>
            <person name="Baeten J."/>
            <person name="Francoijs K.J."/>
            <person name="Nataraja K.N."/>
            <person name="Reddy Y.A.N."/>
            <person name="Phadnis S."/>
            <person name="Ravikumar R.L."/>
            <person name="Schlapbach R."/>
            <person name="Sreeman S.M."/>
            <person name="Shimizu K.K."/>
        </authorList>
    </citation>
    <scope>NUCLEOTIDE SEQUENCE</scope>
</reference>
<organism evidence="6 7">
    <name type="scientific">Eleusine coracana subsp. coracana</name>
    <dbReference type="NCBI Taxonomy" id="191504"/>
    <lineage>
        <taxon>Eukaryota</taxon>
        <taxon>Viridiplantae</taxon>
        <taxon>Streptophyta</taxon>
        <taxon>Embryophyta</taxon>
        <taxon>Tracheophyta</taxon>
        <taxon>Spermatophyta</taxon>
        <taxon>Magnoliopsida</taxon>
        <taxon>Liliopsida</taxon>
        <taxon>Poales</taxon>
        <taxon>Poaceae</taxon>
        <taxon>PACMAD clade</taxon>
        <taxon>Chloridoideae</taxon>
        <taxon>Cynodonteae</taxon>
        <taxon>Eleusininae</taxon>
        <taxon>Eleusine</taxon>
    </lineage>
</organism>
<sequence length="183" mass="19145">MAFSSHALSLFLVLLVAWSSSPTVLAAGNQGLGLVHIHLYMHETSVGPNATFARILASPLGANSSFGVTGVVDNELRAGPDRASSELVGRFQGLIVGAGLQPGMGYFTSVTLVFTAGEYSGSTLSIQGSVPSFAVTFERTVVGGTGAFRFVRGYSLTKMLPNPTAETSVFQIDVFLLMHSANI</sequence>
<accession>A0AAV5F1W2</accession>
<evidence type="ECO:0000313" key="7">
    <source>
        <dbReference type="Proteomes" id="UP001054889"/>
    </source>
</evidence>
<comment type="caution">
    <text evidence="6">The sequence shown here is derived from an EMBL/GenBank/DDBJ whole genome shotgun (WGS) entry which is preliminary data.</text>
</comment>
<protein>
    <recommendedName>
        <fullName evidence="4">Dirigent protein</fullName>
    </recommendedName>
</protein>
<dbReference type="Pfam" id="PF03018">
    <property type="entry name" value="Dirigent"/>
    <property type="match status" value="1"/>
</dbReference>
<dbReference type="EMBL" id="BQKI01000080">
    <property type="protein sequence ID" value="GJN28606.1"/>
    <property type="molecule type" value="Genomic_DNA"/>
</dbReference>
<dbReference type="InterPro" id="IPR004265">
    <property type="entry name" value="Dirigent"/>
</dbReference>
<comment type="subunit">
    <text evidence="2 4">Homodimer.</text>
</comment>
<feature type="chain" id="PRO_5044522878" description="Dirigent protein" evidence="4">
    <location>
        <begin position="27"/>
        <end position="183"/>
    </location>
</feature>
<feature type="signal peptide" evidence="4">
    <location>
        <begin position="1"/>
        <end position="26"/>
    </location>
</feature>
<keyword evidence="7" id="KW-1185">Reference proteome</keyword>
<evidence type="ECO:0000256" key="2">
    <source>
        <dbReference type="ARBA" id="ARBA00011738"/>
    </source>
</evidence>
<comment type="function">
    <text evidence="4">Dirigent proteins impart stereoselectivity on the phenoxy radical-coupling reaction, yielding optically active lignans from two molecules of coniferyl alcohol in the biosynthesis of lignans, flavonolignans, and alkaloids and thus plays a central role in plant secondary metabolism.</text>
</comment>
<keyword evidence="4" id="KW-0732">Signal</keyword>
<proteinExistence type="inferred from homology"/>
<keyword evidence="4" id="KW-0052">Apoplast</keyword>
<evidence type="ECO:0000256" key="1">
    <source>
        <dbReference type="ARBA" id="ARBA00010746"/>
    </source>
</evidence>
<keyword evidence="3 4" id="KW-0964">Secreted</keyword>
<dbReference type="EMBL" id="BQKI01000080">
    <property type="protein sequence ID" value="GJN28658.1"/>
    <property type="molecule type" value="Genomic_DNA"/>
</dbReference>
<evidence type="ECO:0000313" key="5">
    <source>
        <dbReference type="EMBL" id="GJN28606.1"/>
    </source>
</evidence>
<dbReference type="AlphaFoldDB" id="A0AAV5F1W2"/>
<evidence type="ECO:0000256" key="3">
    <source>
        <dbReference type="ARBA" id="ARBA00022525"/>
    </source>
</evidence>
<dbReference type="GO" id="GO:0048046">
    <property type="term" value="C:apoplast"/>
    <property type="evidence" value="ECO:0007669"/>
    <property type="project" value="UniProtKB-SubCell"/>
</dbReference>